<sequence>MMEKWLIVGSGGREYAMAKLLARIPDRTIFVAPGNPMMNKIQNVSTIAINETDVSALATFAKEIGATCTLVGPEVPLSKGIVDEFKLQDLPIFGPTQSAARLESSKDFAKSIMQRAGVKTAQHQSFTTVEAAQDYLKTQSLPIVIKADGLASGKGVIIAQTKAQADEAVTELLTNGSHSSILIEEFLDGEEFSLFVMANGEQLMTMPPSQDHKRLLDNDEGPNTGGMGAYSPVPQITTSIQEQAVNEVIKPVLRQMVKEGHPFTGFLYAGLIITVSGIQVIEFNVRMGDPETQVVLPQLESDLGQAITSLLANRTSHLIWQDNEFYIGSVVASVGYPKKVLDSQALPIFDETVTIDYAGVKEINHQFVSSGGRILMAIAHDENLAHAQSKVNRALEKSVNTDFYHYRTDIGSKGIKFLSSEKV</sequence>
<evidence type="ECO:0000313" key="16">
    <source>
        <dbReference type="EMBL" id="MEJ6348841.1"/>
    </source>
</evidence>
<keyword evidence="8 14" id="KW-0067">ATP-binding</keyword>
<dbReference type="SMART" id="SM01209">
    <property type="entry name" value="GARS_A"/>
    <property type="match status" value="1"/>
</dbReference>
<evidence type="ECO:0000256" key="10">
    <source>
        <dbReference type="ARBA" id="ARBA00038345"/>
    </source>
</evidence>
<dbReference type="EC" id="6.3.4.13" evidence="4 13"/>
<dbReference type="InterPro" id="IPR020560">
    <property type="entry name" value="PRibGlycinamide_synth_C-dom"/>
</dbReference>
<dbReference type="PROSITE" id="PS50975">
    <property type="entry name" value="ATP_GRASP"/>
    <property type="match status" value="1"/>
</dbReference>
<accession>A0ABU8SHL9</accession>
<dbReference type="Proteomes" id="UP001377804">
    <property type="component" value="Unassembled WGS sequence"/>
</dbReference>
<dbReference type="InterPro" id="IPR016185">
    <property type="entry name" value="PreATP-grasp_dom_sf"/>
</dbReference>
<evidence type="ECO:0000256" key="9">
    <source>
        <dbReference type="ARBA" id="ARBA00023211"/>
    </source>
</evidence>
<comment type="cofactor">
    <cofactor evidence="1">
        <name>Mn(2+)</name>
        <dbReference type="ChEBI" id="CHEBI:29035"/>
    </cofactor>
</comment>
<dbReference type="InterPro" id="IPR011761">
    <property type="entry name" value="ATP-grasp"/>
</dbReference>
<evidence type="ECO:0000256" key="1">
    <source>
        <dbReference type="ARBA" id="ARBA00001936"/>
    </source>
</evidence>
<dbReference type="HAMAP" id="MF_00138">
    <property type="entry name" value="GARS"/>
    <property type="match status" value="1"/>
</dbReference>
<dbReference type="GO" id="GO:0004637">
    <property type="term" value="F:phosphoribosylamine-glycine ligase activity"/>
    <property type="evidence" value="ECO:0007669"/>
    <property type="project" value="UniProtKB-EC"/>
</dbReference>
<reference evidence="16 17" key="1">
    <citation type="submission" date="2023-10" db="EMBL/GenBank/DDBJ databases">
        <title>Holzapfeliella saturejae sp. nov. isolated from Satureja montana flowers.</title>
        <authorList>
            <person name="Alcantara C."/>
            <person name="Zuniga M."/>
            <person name="Landete J.M."/>
            <person name="Monedero V."/>
        </authorList>
    </citation>
    <scope>NUCLEOTIDE SEQUENCE [LARGE SCALE GENOMIC DNA]</scope>
    <source>
        <strain evidence="16 17">He02</strain>
    </source>
</reference>
<comment type="pathway">
    <text evidence="3 13">Purine metabolism; IMP biosynthesis via de novo pathway; N(1)-(5-phospho-D-ribosyl)glycinamide from 5-phospho-alpha-D-ribose 1-diphosphate: step 2/2.</text>
</comment>
<keyword evidence="5 13" id="KW-0436">Ligase</keyword>
<evidence type="ECO:0000313" key="17">
    <source>
        <dbReference type="Proteomes" id="UP001377804"/>
    </source>
</evidence>
<evidence type="ECO:0000256" key="5">
    <source>
        <dbReference type="ARBA" id="ARBA00022598"/>
    </source>
</evidence>
<dbReference type="Gene3D" id="3.30.470.20">
    <property type="entry name" value="ATP-grasp fold, B domain"/>
    <property type="match status" value="1"/>
</dbReference>
<evidence type="ECO:0000256" key="8">
    <source>
        <dbReference type="ARBA" id="ARBA00022840"/>
    </source>
</evidence>
<dbReference type="InterPro" id="IPR037123">
    <property type="entry name" value="PRibGlycinamide_synth_C_sf"/>
</dbReference>
<organism evidence="16 17">
    <name type="scientific">Holzapfeliella saturejae</name>
    <dbReference type="NCBI Taxonomy" id="3082953"/>
    <lineage>
        <taxon>Bacteria</taxon>
        <taxon>Bacillati</taxon>
        <taxon>Bacillota</taxon>
        <taxon>Bacilli</taxon>
        <taxon>Lactobacillales</taxon>
        <taxon>Lactobacillaceae</taxon>
        <taxon>Holzapfeliella</taxon>
    </lineage>
</organism>
<evidence type="ECO:0000256" key="4">
    <source>
        <dbReference type="ARBA" id="ARBA00013255"/>
    </source>
</evidence>
<dbReference type="InterPro" id="IPR000115">
    <property type="entry name" value="PRibGlycinamide_synth"/>
</dbReference>
<comment type="cofactor">
    <cofactor evidence="2">
        <name>Mg(2+)</name>
        <dbReference type="ChEBI" id="CHEBI:18420"/>
    </cofactor>
</comment>
<dbReference type="InterPro" id="IPR020562">
    <property type="entry name" value="PRibGlycinamide_synth_N"/>
</dbReference>
<evidence type="ECO:0000256" key="13">
    <source>
        <dbReference type="HAMAP-Rule" id="MF_00138"/>
    </source>
</evidence>
<comment type="similarity">
    <text evidence="10 13">Belongs to the GARS family.</text>
</comment>
<evidence type="ECO:0000256" key="6">
    <source>
        <dbReference type="ARBA" id="ARBA00022741"/>
    </source>
</evidence>
<protein>
    <recommendedName>
        <fullName evidence="4 13">Phosphoribosylamine--glycine ligase</fullName>
        <ecNumber evidence="4 13">6.3.4.13</ecNumber>
    </recommendedName>
    <alternativeName>
        <fullName evidence="13">GARS</fullName>
    </alternativeName>
    <alternativeName>
        <fullName evidence="11 13">Glycinamide ribonucleotide synthetase</fullName>
    </alternativeName>
    <alternativeName>
        <fullName evidence="12 13">Phosphoribosylglycinamide synthetase</fullName>
    </alternativeName>
</protein>
<evidence type="ECO:0000256" key="11">
    <source>
        <dbReference type="ARBA" id="ARBA00042242"/>
    </source>
</evidence>
<evidence type="ECO:0000256" key="7">
    <source>
        <dbReference type="ARBA" id="ARBA00022755"/>
    </source>
</evidence>
<dbReference type="Gene3D" id="3.30.1490.20">
    <property type="entry name" value="ATP-grasp fold, A domain"/>
    <property type="match status" value="1"/>
</dbReference>
<dbReference type="PANTHER" id="PTHR43472:SF1">
    <property type="entry name" value="PHOSPHORIBOSYLAMINE--GLYCINE LIGASE, CHLOROPLASTIC"/>
    <property type="match status" value="1"/>
</dbReference>
<keyword evidence="7 13" id="KW-0658">Purine biosynthesis</keyword>
<dbReference type="NCBIfam" id="TIGR00877">
    <property type="entry name" value="purD"/>
    <property type="match status" value="1"/>
</dbReference>
<name>A0ABU8SHL9_9LACO</name>
<keyword evidence="9" id="KW-0464">Manganese</keyword>
<comment type="caution">
    <text evidence="16">The sequence shown here is derived from an EMBL/GenBank/DDBJ whole genome shotgun (WGS) entry which is preliminary data.</text>
</comment>
<comment type="catalytic activity">
    <reaction evidence="13">
        <text>5-phospho-beta-D-ribosylamine + glycine + ATP = N(1)-(5-phospho-beta-D-ribosyl)glycinamide + ADP + phosphate + H(+)</text>
        <dbReference type="Rhea" id="RHEA:17453"/>
        <dbReference type="ChEBI" id="CHEBI:15378"/>
        <dbReference type="ChEBI" id="CHEBI:30616"/>
        <dbReference type="ChEBI" id="CHEBI:43474"/>
        <dbReference type="ChEBI" id="CHEBI:57305"/>
        <dbReference type="ChEBI" id="CHEBI:58681"/>
        <dbReference type="ChEBI" id="CHEBI:143788"/>
        <dbReference type="ChEBI" id="CHEBI:456216"/>
        <dbReference type="EC" id="6.3.4.13"/>
    </reaction>
</comment>
<evidence type="ECO:0000256" key="12">
    <source>
        <dbReference type="ARBA" id="ARBA00042864"/>
    </source>
</evidence>
<dbReference type="SMART" id="SM01210">
    <property type="entry name" value="GARS_C"/>
    <property type="match status" value="1"/>
</dbReference>
<feature type="domain" description="ATP-grasp" evidence="15">
    <location>
        <begin position="110"/>
        <end position="312"/>
    </location>
</feature>
<evidence type="ECO:0000256" key="14">
    <source>
        <dbReference type="PROSITE-ProRule" id="PRU00409"/>
    </source>
</evidence>
<dbReference type="SUPFAM" id="SSF52440">
    <property type="entry name" value="PreATP-grasp domain"/>
    <property type="match status" value="1"/>
</dbReference>
<proteinExistence type="inferred from homology"/>
<dbReference type="Gene3D" id="3.40.50.20">
    <property type="match status" value="1"/>
</dbReference>
<evidence type="ECO:0000256" key="3">
    <source>
        <dbReference type="ARBA" id="ARBA00005174"/>
    </source>
</evidence>
<dbReference type="Gene3D" id="3.90.600.10">
    <property type="entry name" value="Phosphoribosylglycinamide synthetase, C-terminal domain"/>
    <property type="match status" value="1"/>
</dbReference>
<dbReference type="InterPro" id="IPR013815">
    <property type="entry name" value="ATP_grasp_subdomain_1"/>
</dbReference>
<dbReference type="Pfam" id="PF01071">
    <property type="entry name" value="GARS_A"/>
    <property type="match status" value="1"/>
</dbReference>
<keyword evidence="6 14" id="KW-0547">Nucleotide-binding</keyword>
<gene>
    <name evidence="13 16" type="primary">purD</name>
    <name evidence="16" type="ORF">R4Y45_06375</name>
</gene>
<dbReference type="SUPFAM" id="SSF51246">
    <property type="entry name" value="Rudiment single hybrid motif"/>
    <property type="match status" value="1"/>
</dbReference>
<dbReference type="InterPro" id="IPR011054">
    <property type="entry name" value="Rudment_hybrid_motif"/>
</dbReference>
<dbReference type="SUPFAM" id="SSF56059">
    <property type="entry name" value="Glutathione synthetase ATP-binding domain-like"/>
    <property type="match status" value="1"/>
</dbReference>
<dbReference type="Pfam" id="PF02844">
    <property type="entry name" value="GARS_N"/>
    <property type="match status" value="1"/>
</dbReference>
<dbReference type="RefSeq" id="WP_339970346.1">
    <property type="nucleotide sequence ID" value="NZ_JAWMWG010000004.1"/>
</dbReference>
<evidence type="ECO:0000259" key="15">
    <source>
        <dbReference type="PROSITE" id="PS50975"/>
    </source>
</evidence>
<dbReference type="EMBL" id="JAWMWG010000004">
    <property type="protein sequence ID" value="MEJ6348841.1"/>
    <property type="molecule type" value="Genomic_DNA"/>
</dbReference>
<dbReference type="Pfam" id="PF02843">
    <property type="entry name" value="GARS_C"/>
    <property type="match status" value="1"/>
</dbReference>
<dbReference type="PANTHER" id="PTHR43472">
    <property type="entry name" value="PHOSPHORIBOSYLAMINE--GLYCINE LIGASE"/>
    <property type="match status" value="1"/>
</dbReference>
<evidence type="ECO:0000256" key="2">
    <source>
        <dbReference type="ARBA" id="ARBA00001946"/>
    </source>
</evidence>
<keyword evidence="17" id="KW-1185">Reference proteome</keyword>
<dbReference type="InterPro" id="IPR020561">
    <property type="entry name" value="PRibGlycinamid_synth_ATP-grasp"/>
</dbReference>